<dbReference type="SUPFAM" id="SSF52218">
    <property type="entry name" value="Flavoproteins"/>
    <property type="match status" value="1"/>
</dbReference>
<dbReference type="AlphaFoldDB" id="A0A1M4WW15"/>
<dbReference type="PRINTS" id="PR00369">
    <property type="entry name" value="FLAVODOXIN"/>
</dbReference>
<evidence type="ECO:0000313" key="9">
    <source>
        <dbReference type="Proteomes" id="UP000184517"/>
    </source>
</evidence>
<feature type="transmembrane region" description="Helical" evidence="5">
    <location>
        <begin position="169"/>
        <end position="189"/>
    </location>
</feature>
<feature type="domain" description="FAD-binding FR-type" evidence="7">
    <location>
        <begin position="490"/>
        <end position="595"/>
    </location>
</feature>
<dbReference type="Pfam" id="PF03929">
    <property type="entry name" value="PepSY_TM"/>
    <property type="match status" value="1"/>
</dbReference>
<dbReference type="InterPro" id="IPR005625">
    <property type="entry name" value="PepSY-ass_TM"/>
</dbReference>
<keyword evidence="9" id="KW-1185">Reference proteome</keyword>
<dbReference type="PANTHER" id="PTHR19384">
    <property type="entry name" value="NITRIC OXIDE SYNTHASE-RELATED"/>
    <property type="match status" value="1"/>
</dbReference>
<dbReference type="InterPro" id="IPR001709">
    <property type="entry name" value="Flavoprot_Pyr_Nucl_cyt_Rdtase"/>
</dbReference>
<evidence type="ECO:0000256" key="5">
    <source>
        <dbReference type="SAM" id="Phobius"/>
    </source>
</evidence>
<dbReference type="InterPro" id="IPR001094">
    <property type="entry name" value="Flavdoxin-like"/>
</dbReference>
<dbReference type="GO" id="GO:0010181">
    <property type="term" value="F:FMN binding"/>
    <property type="evidence" value="ECO:0007669"/>
    <property type="project" value="InterPro"/>
</dbReference>
<accession>A0A1M4WW15</accession>
<gene>
    <name evidence="8" type="ORF">SAMN02745753_00901</name>
</gene>
<dbReference type="InterPro" id="IPR017938">
    <property type="entry name" value="Riboflavin_synthase-like_b-brl"/>
</dbReference>
<feature type="domain" description="Flavodoxin-like" evidence="6">
    <location>
        <begin position="339"/>
        <end position="474"/>
    </location>
</feature>
<keyword evidence="3" id="KW-0249">Electron transport</keyword>
<dbReference type="Gene3D" id="3.40.50.360">
    <property type="match status" value="1"/>
</dbReference>
<dbReference type="STRING" id="1122206.SAMN02745753_00901"/>
<keyword evidence="5" id="KW-1133">Transmembrane helix</keyword>
<dbReference type="GO" id="GO:0004783">
    <property type="term" value="F:sulfite reductase (NADPH) activity"/>
    <property type="evidence" value="ECO:0007669"/>
    <property type="project" value="TreeGrafter"/>
</dbReference>
<evidence type="ECO:0000313" key="8">
    <source>
        <dbReference type="EMBL" id="SHE85395.1"/>
    </source>
</evidence>
<keyword evidence="2" id="KW-0288">FMN</keyword>
<dbReference type="RefSeq" id="WP_072838533.1">
    <property type="nucleotide sequence ID" value="NZ_FQVF01000004.1"/>
</dbReference>
<dbReference type="PANTHER" id="PTHR19384:SF17">
    <property type="entry name" value="NADPH--CYTOCHROME P450 REDUCTASE"/>
    <property type="match status" value="1"/>
</dbReference>
<dbReference type="PROSITE" id="PS50902">
    <property type="entry name" value="FLAVODOXIN_LIKE"/>
    <property type="match status" value="1"/>
</dbReference>
<dbReference type="SUPFAM" id="SSF63380">
    <property type="entry name" value="Riboflavin synthase domain-like"/>
    <property type="match status" value="1"/>
</dbReference>
<dbReference type="PROSITE" id="PS51257">
    <property type="entry name" value="PROKAR_LIPOPROTEIN"/>
    <property type="match status" value="1"/>
</dbReference>
<dbReference type="Proteomes" id="UP000184517">
    <property type="component" value="Unassembled WGS sequence"/>
</dbReference>
<dbReference type="EC" id="1.6.2.4" evidence="4"/>
<name>A0A1M4WW15_9GAMM</name>
<reference evidence="9" key="1">
    <citation type="submission" date="2016-11" db="EMBL/GenBank/DDBJ databases">
        <authorList>
            <person name="Varghese N."/>
            <person name="Submissions S."/>
        </authorList>
    </citation>
    <scope>NUCLEOTIDE SEQUENCE [LARGE SCALE GENOMIC DNA]</scope>
    <source>
        <strain evidence="9">DSM 16579</strain>
    </source>
</reference>
<feature type="transmembrane region" description="Helical" evidence="5">
    <location>
        <begin position="123"/>
        <end position="148"/>
    </location>
</feature>
<protein>
    <recommendedName>
        <fullName evidence="4">NADPH--hemoprotein reductase</fullName>
        <ecNumber evidence="4">1.6.2.4</ecNumber>
    </recommendedName>
</protein>
<dbReference type="OrthoDB" id="9816402at2"/>
<dbReference type="Gene3D" id="2.40.30.10">
    <property type="entry name" value="Translation factors"/>
    <property type="match status" value="1"/>
</dbReference>
<dbReference type="PROSITE" id="PS51384">
    <property type="entry name" value="FAD_FR"/>
    <property type="match status" value="1"/>
</dbReference>
<keyword evidence="5" id="KW-0812">Transmembrane</keyword>
<evidence type="ECO:0000259" key="7">
    <source>
        <dbReference type="PROSITE" id="PS51384"/>
    </source>
</evidence>
<dbReference type="Gene3D" id="3.40.50.80">
    <property type="entry name" value="Nucleotide-binding domain of ferredoxin-NADP reductase (FNR) module"/>
    <property type="match status" value="1"/>
</dbReference>
<feature type="transmembrane region" description="Helical" evidence="5">
    <location>
        <begin position="289"/>
        <end position="309"/>
    </location>
</feature>
<dbReference type="EMBL" id="FQVF01000004">
    <property type="protein sequence ID" value="SHE85395.1"/>
    <property type="molecule type" value="Genomic_DNA"/>
</dbReference>
<dbReference type="GO" id="GO:0005829">
    <property type="term" value="C:cytosol"/>
    <property type="evidence" value="ECO:0007669"/>
    <property type="project" value="TreeGrafter"/>
</dbReference>
<keyword evidence="3" id="KW-0813">Transport</keyword>
<dbReference type="CDD" id="cd06201">
    <property type="entry name" value="SiR_like2"/>
    <property type="match status" value="1"/>
</dbReference>
<evidence type="ECO:0000259" key="6">
    <source>
        <dbReference type="PROSITE" id="PS50902"/>
    </source>
</evidence>
<dbReference type="InterPro" id="IPR017927">
    <property type="entry name" value="FAD-bd_FR_type"/>
</dbReference>
<dbReference type="SUPFAM" id="SSF52343">
    <property type="entry name" value="Ferredoxin reductase-like, C-terminal NADP-linked domain"/>
    <property type="match status" value="1"/>
</dbReference>
<dbReference type="InterPro" id="IPR039261">
    <property type="entry name" value="FNR_nucleotide-bd"/>
</dbReference>
<sequence length="740" mass="80508">MLRKLHGLPSLAVMLFIITLACTGAVLSLMPTFHRAAAMIPAVGEVSVATLAQHVVTHFPQAERIERDLSGEVIVHYQLDEKSHADLVNPLTGESIAPYQPSAVMVWVKDLHRSFLLGDTGRMMAGVTAGFMVLICLSGTFLLVRRIGGWKALVKPFKGKGGKRIHSELARFAVLGLLLSSLTGAYMSALRFGVFTDHTYVEAEFPNAVSGGQPTSVGSLAALKTMDLSELRELIFSVPDDAQDVYSVTARHGAGFVDQSTGQWLSFEPLPESGALQQWVTKLHTGEGLWWLGLILGASALTVPVLSYTGARSWWIRRRSAITQTNSQTNKVSFEQADTIILVGSEGNITWGFARDLQANLCKAGCRVYCAEMNQLEDYYPQAKRLFILTSTYGNGDAPSSAHNFLTKLGSFRPDQTLQFAVLGFGDQQFSQFCQYALDVDAALQNKGIARLHSVGLINRGSSAQFREWGNDIADVTGIPLALTHNPLPTPTAKLTLIDREDYGLEGLAATSIFRFSATGKDSLPFFEAGDLLGIVPPGDDVARFYSLASSTSDGVLEICVRKQPHGVCSGYLHGLIIGGGIEGFIRQNPEFRPALGSNPVILIGAGAGIGPLAGFIRKNTQRNPMFLYWGGRNEEADFLYQPDLGRYLEDHRLTGLQTAFSQVKSQATDQITEKTYVQDKLLQDQTAVRQMLEQGAQILVCGGRDMAAGVAQAINDILKPLQINVDSLKAQGRYLEDVY</sequence>
<organism evidence="8 9">
    <name type="scientific">Marinomonas polaris DSM 16579</name>
    <dbReference type="NCBI Taxonomy" id="1122206"/>
    <lineage>
        <taxon>Bacteria</taxon>
        <taxon>Pseudomonadati</taxon>
        <taxon>Pseudomonadota</taxon>
        <taxon>Gammaproteobacteria</taxon>
        <taxon>Oceanospirillales</taxon>
        <taxon>Oceanospirillaceae</taxon>
        <taxon>Marinomonas</taxon>
    </lineage>
</organism>
<dbReference type="PRINTS" id="PR00371">
    <property type="entry name" value="FPNCR"/>
</dbReference>
<evidence type="ECO:0000256" key="3">
    <source>
        <dbReference type="ARBA" id="ARBA00022982"/>
    </source>
</evidence>
<evidence type="ECO:0000256" key="2">
    <source>
        <dbReference type="ARBA" id="ARBA00022643"/>
    </source>
</evidence>
<dbReference type="GO" id="GO:0050660">
    <property type="term" value="F:flavin adenine dinucleotide binding"/>
    <property type="evidence" value="ECO:0007669"/>
    <property type="project" value="TreeGrafter"/>
</dbReference>
<dbReference type="Pfam" id="PF00175">
    <property type="entry name" value="NAD_binding_1"/>
    <property type="match status" value="1"/>
</dbReference>
<dbReference type="InterPro" id="IPR029039">
    <property type="entry name" value="Flavoprotein-like_sf"/>
</dbReference>
<keyword evidence="1" id="KW-0285">Flavoprotein</keyword>
<keyword evidence="5" id="KW-0472">Membrane</keyword>
<dbReference type="InterPro" id="IPR008254">
    <property type="entry name" value="Flavodoxin/NO_synth"/>
</dbReference>
<proteinExistence type="predicted"/>
<feature type="transmembrane region" description="Helical" evidence="5">
    <location>
        <begin position="12"/>
        <end position="33"/>
    </location>
</feature>
<dbReference type="Pfam" id="PF00258">
    <property type="entry name" value="Flavodoxin_1"/>
    <property type="match status" value="1"/>
</dbReference>
<evidence type="ECO:0000256" key="1">
    <source>
        <dbReference type="ARBA" id="ARBA00022630"/>
    </source>
</evidence>
<dbReference type="InterPro" id="IPR001433">
    <property type="entry name" value="OxRdtase_FAD/NAD-bd"/>
</dbReference>
<evidence type="ECO:0000256" key="4">
    <source>
        <dbReference type="ARBA" id="ARBA00023797"/>
    </source>
</evidence>